<sequence length="444" mass="47209">MTMTMTSSQFGLEDMEALLWPSSPTADAMDSLLANPDDVQQGGGGSSLRGRASPVSPLASSSPSLSLSPPPFYSPPHSPSAELLHGDKAGAESDLLPFSWFDQPGQLRYSQAPSGDRKEDVLGGFDWMGERVDLSDFDLDSLIDSCGPAEGTPNSSEGLLDSLDCSMELDPFQLPTLPALSSSSSAAFPNVPPPSLPTVDSDPSVVTVDEPESHVGGQEVPSSPLCVPDAQEELEIKSEPASPDPSPAVVDCPSSPAFTLDLGSEVDISESEVKTVVASVVPQVPKIVLSLSPTRIVLVLAPQNDVTATPGVIRCSPPTSSPQKSLRSRPYPEPKQKSGPSSPVAATSEVVCLRAAGGAGRASSKAPKDKKQKKMEQNKTAATRYRQKKRAEQDSLLTEYVQLERKNVELTEKAESMAREIEYLKELMDEVRQTRLKKGLSADP</sequence>
<dbReference type="CDD" id="cd14692">
    <property type="entry name" value="bZIP_ATF4"/>
    <property type="match status" value="1"/>
</dbReference>
<accession>A0A3Q3GEP9</accession>
<feature type="region of interest" description="Disordered" evidence="12">
    <location>
        <begin position="308"/>
        <end position="394"/>
    </location>
</feature>
<dbReference type="AlphaFoldDB" id="A0A3Q3GEP9"/>
<evidence type="ECO:0000256" key="5">
    <source>
        <dbReference type="ARBA" id="ARBA00023015"/>
    </source>
</evidence>
<dbReference type="SMART" id="SM00338">
    <property type="entry name" value="BRLZ"/>
    <property type="match status" value="1"/>
</dbReference>
<feature type="compositionally biased region" description="Low complexity" evidence="12">
    <location>
        <begin position="48"/>
        <end position="67"/>
    </location>
</feature>
<feature type="region of interest" description="Disordered" evidence="12">
    <location>
        <begin position="174"/>
        <end position="254"/>
    </location>
</feature>
<dbReference type="OMA" id="CIDGQEV"/>
<keyword evidence="6" id="KW-0090">Biological rhythms</keyword>
<comment type="subcellular location">
    <subcellularLocation>
        <location evidence="1">Nucleus</location>
    </subcellularLocation>
</comment>
<dbReference type="GO" id="GO:0048511">
    <property type="term" value="P:rhythmic process"/>
    <property type="evidence" value="ECO:0007669"/>
    <property type="project" value="UniProtKB-KW"/>
</dbReference>
<proteinExistence type="inferred from homology"/>
<dbReference type="Ensembl" id="ENSKMAT00000022442.1">
    <property type="protein sequence ID" value="ENSKMAP00000022157.1"/>
    <property type="gene ID" value="ENSKMAG00000016459.1"/>
</dbReference>
<evidence type="ECO:0000256" key="12">
    <source>
        <dbReference type="SAM" id="MobiDB-lite"/>
    </source>
</evidence>
<dbReference type="PROSITE" id="PS00036">
    <property type="entry name" value="BZIP_BASIC"/>
    <property type="match status" value="1"/>
</dbReference>
<dbReference type="GeneTree" id="ENSGT00530000063801"/>
<evidence type="ECO:0000313" key="14">
    <source>
        <dbReference type="Ensembl" id="ENSKMAP00000022157.1"/>
    </source>
</evidence>
<dbReference type="GO" id="GO:1990590">
    <property type="term" value="C:ATF1-ATF4 transcription factor complex"/>
    <property type="evidence" value="ECO:0007669"/>
    <property type="project" value="TreeGrafter"/>
</dbReference>
<dbReference type="GO" id="GO:0000977">
    <property type="term" value="F:RNA polymerase II transcription regulatory region sequence-specific DNA binding"/>
    <property type="evidence" value="ECO:0007669"/>
    <property type="project" value="TreeGrafter"/>
</dbReference>
<dbReference type="Pfam" id="PF00170">
    <property type="entry name" value="bZIP_1"/>
    <property type="match status" value="1"/>
</dbReference>
<evidence type="ECO:0000313" key="15">
    <source>
        <dbReference type="Proteomes" id="UP000264800"/>
    </source>
</evidence>
<dbReference type="CTD" id="556410"/>
<organism evidence="14 15">
    <name type="scientific">Kryptolebias marmoratus</name>
    <name type="common">Mangrove killifish</name>
    <name type="synonym">Rivulus marmoratus</name>
    <dbReference type="NCBI Taxonomy" id="37003"/>
    <lineage>
        <taxon>Eukaryota</taxon>
        <taxon>Metazoa</taxon>
        <taxon>Chordata</taxon>
        <taxon>Craniata</taxon>
        <taxon>Vertebrata</taxon>
        <taxon>Euteleostomi</taxon>
        <taxon>Actinopterygii</taxon>
        <taxon>Neopterygii</taxon>
        <taxon>Teleostei</taxon>
        <taxon>Neoteleostei</taxon>
        <taxon>Acanthomorphata</taxon>
        <taxon>Ovalentaria</taxon>
        <taxon>Atherinomorphae</taxon>
        <taxon>Cyprinodontiformes</taxon>
        <taxon>Rivulidae</taxon>
        <taxon>Kryptolebias</taxon>
    </lineage>
</organism>
<dbReference type="GeneID" id="108236059"/>
<evidence type="ECO:0000256" key="6">
    <source>
        <dbReference type="ARBA" id="ARBA00023108"/>
    </source>
</evidence>
<evidence type="ECO:0000256" key="10">
    <source>
        <dbReference type="ARBA" id="ARBA00023242"/>
    </source>
</evidence>
<dbReference type="RefSeq" id="XP_017271982.1">
    <property type="nucleotide sequence ID" value="XM_017416493.3"/>
</dbReference>
<dbReference type="InterPro" id="IPR046347">
    <property type="entry name" value="bZIP_sf"/>
</dbReference>
<evidence type="ECO:0000256" key="8">
    <source>
        <dbReference type="ARBA" id="ARBA00023159"/>
    </source>
</evidence>
<dbReference type="SUPFAM" id="SSF57959">
    <property type="entry name" value="Leucine zipper domain"/>
    <property type="match status" value="1"/>
</dbReference>
<evidence type="ECO:0000259" key="13">
    <source>
        <dbReference type="PROSITE" id="PS50217"/>
    </source>
</evidence>
<evidence type="ECO:0000256" key="9">
    <source>
        <dbReference type="ARBA" id="ARBA00023163"/>
    </source>
</evidence>
<dbReference type="InterPro" id="IPR004827">
    <property type="entry name" value="bZIP"/>
</dbReference>
<dbReference type="KEGG" id="kmr:108236059"/>
<keyword evidence="5" id="KW-0805">Transcription regulation</keyword>
<keyword evidence="9" id="KW-0804">Transcription</keyword>
<keyword evidence="10" id="KW-0539">Nucleus</keyword>
<evidence type="ECO:0000256" key="4">
    <source>
        <dbReference type="ARBA" id="ARBA00022491"/>
    </source>
</evidence>
<evidence type="ECO:0000256" key="7">
    <source>
        <dbReference type="ARBA" id="ARBA00023125"/>
    </source>
</evidence>
<dbReference type="Gene3D" id="1.20.5.170">
    <property type="match status" value="1"/>
</dbReference>
<name>A0A3Q3GEP9_KRYMA</name>
<dbReference type="OrthoDB" id="5847285at2759"/>
<feature type="compositionally biased region" description="Basic and acidic residues" evidence="12">
    <location>
        <begin position="366"/>
        <end position="377"/>
    </location>
</feature>
<feature type="domain" description="BZIP" evidence="13">
    <location>
        <begin position="368"/>
        <end position="431"/>
    </location>
</feature>
<dbReference type="PANTHER" id="PTHR13044:SF2">
    <property type="entry name" value="CYCLIC AMP-DEPENDENT TRANSCRIPTION FACTOR ATF-4"/>
    <property type="match status" value="1"/>
</dbReference>
<dbReference type="GO" id="GO:1990589">
    <property type="term" value="C:ATF4-CREB1 transcription factor complex"/>
    <property type="evidence" value="ECO:0007669"/>
    <property type="project" value="TreeGrafter"/>
</dbReference>
<dbReference type="Proteomes" id="UP000264800">
    <property type="component" value="Unplaced"/>
</dbReference>
<feature type="compositionally biased region" description="Low complexity" evidence="12">
    <location>
        <begin position="174"/>
        <end position="189"/>
    </location>
</feature>
<feature type="region of interest" description="Disordered" evidence="12">
    <location>
        <begin position="21"/>
        <end position="88"/>
    </location>
</feature>
<reference evidence="14" key="1">
    <citation type="submission" date="2025-08" db="UniProtKB">
        <authorList>
            <consortium name="Ensembl"/>
        </authorList>
    </citation>
    <scope>IDENTIFICATION</scope>
</reference>
<keyword evidence="15" id="KW-1185">Reference proteome</keyword>
<evidence type="ECO:0000256" key="1">
    <source>
        <dbReference type="ARBA" id="ARBA00004123"/>
    </source>
</evidence>
<keyword evidence="8" id="KW-0010">Activator</keyword>
<protein>
    <recommendedName>
        <fullName evidence="3">Cyclic AMP-dependent transcription factor ATF-4</fullName>
    </recommendedName>
    <alternativeName>
        <fullName evidence="11">Activating transcription factor 4</fullName>
    </alternativeName>
</protein>
<dbReference type="GO" id="GO:0042981">
    <property type="term" value="P:regulation of apoptotic process"/>
    <property type="evidence" value="ECO:0007669"/>
    <property type="project" value="UniProtKB-ARBA"/>
</dbReference>
<dbReference type="FunFam" id="1.20.5.170:FF:000021">
    <property type="entry name" value="Cyclic AMP-dependent transcription factor ATF-4"/>
    <property type="match status" value="1"/>
</dbReference>
<reference evidence="14" key="2">
    <citation type="submission" date="2025-09" db="UniProtKB">
        <authorList>
            <consortium name="Ensembl"/>
        </authorList>
    </citation>
    <scope>IDENTIFICATION</scope>
</reference>
<keyword evidence="7" id="KW-0238">DNA-binding</keyword>
<evidence type="ECO:0000256" key="3">
    <source>
        <dbReference type="ARBA" id="ARBA00018846"/>
    </source>
</evidence>
<dbReference type="GO" id="GO:0001228">
    <property type="term" value="F:DNA-binding transcription activator activity, RNA polymerase II-specific"/>
    <property type="evidence" value="ECO:0007669"/>
    <property type="project" value="TreeGrafter"/>
</dbReference>
<dbReference type="PANTHER" id="PTHR13044">
    <property type="entry name" value="ACTIVATING TRANSCRIPTION FACTOR ATF 4/5"/>
    <property type="match status" value="1"/>
</dbReference>
<keyword evidence="4" id="KW-0678">Repressor</keyword>
<comment type="similarity">
    <text evidence="2">Belongs to the bZIP family.</text>
</comment>
<dbReference type="STRING" id="37003.ENSKMAP00000022157"/>
<feature type="compositionally biased region" description="Low complexity" evidence="12">
    <location>
        <begin position="197"/>
        <end position="208"/>
    </location>
</feature>
<evidence type="ECO:0000256" key="2">
    <source>
        <dbReference type="ARBA" id="ARBA00007163"/>
    </source>
</evidence>
<feature type="compositionally biased region" description="Pro residues" evidence="12">
    <location>
        <begin position="68"/>
        <end position="78"/>
    </location>
</feature>
<dbReference type="PROSITE" id="PS50217">
    <property type="entry name" value="BZIP"/>
    <property type="match status" value="1"/>
</dbReference>
<evidence type="ECO:0000256" key="11">
    <source>
        <dbReference type="ARBA" id="ARBA00032136"/>
    </source>
</evidence>